<reference evidence="1 2" key="1">
    <citation type="submission" date="2020-08" db="EMBL/GenBank/DDBJ databases">
        <authorList>
            <person name="Liu C."/>
            <person name="Sun Q."/>
        </authorList>
    </citation>
    <scope>NUCLEOTIDE SEQUENCE [LARGE SCALE GENOMIC DNA]</scope>
    <source>
        <strain evidence="1 2">NSJ-22</strain>
    </source>
</reference>
<evidence type="ECO:0008006" key="3">
    <source>
        <dbReference type="Google" id="ProtNLM"/>
    </source>
</evidence>
<dbReference type="EMBL" id="JACRWG010000002">
    <property type="protein sequence ID" value="MBC6008912.1"/>
    <property type="molecule type" value="Genomic_DNA"/>
</dbReference>
<dbReference type="Proteomes" id="UP000603474">
    <property type="component" value="Unassembled WGS sequence"/>
</dbReference>
<gene>
    <name evidence="1" type="ORF">H8909_01360</name>
</gene>
<organism evidence="1 2">
    <name type="scientific">Catenibacterium faecis</name>
    <dbReference type="NCBI Taxonomy" id="2764323"/>
    <lineage>
        <taxon>Bacteria</taxon>
        <taxon>Bacillati</taxon>
        <taxon>Bacillota</taxon>
        <taxon>Erysipelotrichia</taxon>
        <taxon>Erysipelotrichales</taxon>
        <taxon>Coprobacillaceae</taxon>
        <taxon>Catenibacterium</taxon>
    </lineage>
</organism>
<protein>
    <recommendedName>
        <fullName evidence="3">DUF5626 domain-containing protein</fullName>
    </recommendedName>
</protein>
<name>A0ABR7K886_9FIRM</name>
<dbReference type="RefSeq" id="WP_187011557.1">
    <property type="nucleotide sequence ID" value="NZ_JACRWG010000002.1"/>
</dbReference>
<accession>A0ABR7K886</accession>
<evidence type="ECO:0000313" key="2">
    <source>
        <dbReference type="Proteomes" id="UP000603474"/>
    </source>
</evidence>
<proteinExistence type="predicted"/>
<comment type="caution">
    <text evidence="1">The sequence shown here is derived from an EMBL/GenBank/DDBJ whole genome shotgun (WGS) entry which is preliminary data.</text>
</comment>
<sequence>MKRLMIILLSLVMILNIPITTVFADHIEENNLNYYSYELFENSEKRYVDVINKKTKYVDYIVYDKKTGVLTINGKSNKCFVYRNHPRNASHYKMNFTVDYQTAGFLAGSILAFTATSISSLKKVMPAFKLAVGTQVKGCLKYKCHNNRRTYITLIIKFGSGPKKSYSLKTSSLRMSTKLYI</sequence>
<evidence type="ECO:0000313" key="1">
    <source>
        <dbReference type="EMBL" id="MBC6008912.1"/>
    </source>
</evidence>
<keyword evidence="2" id="KW-1185">Reference proteome</keyword>